<name>A0A1L9SPJ3_9EURO</name>
<dbReference type="STRING" id="1073090.A0A1L9SPJ3"/>
<accession>A0A1L9SPJ3</accession>
<dbReference type="RefSeq" id="XP_022583675.1">
    <property type="nucleotide sequence ID" value="XM_022728867.1"/>
</dbReference>
<dbReference type="VEuPathDB" id="FungiDB:ASPZODRAFT_59802"/>
<protein>
    <recommendedName>
        <fullName evidence="1">Dienelactone hydrolase domain-containing protein</fullName>
    </recommendedName>
</protein>
<evidence type="ECO:0000313" key="3">
    <source>
        <dbReference type="Proteomes" id="UP000184188"/>
    </source>
</evidence>
<reference evidence="3" key="1">
    <citation type="journal article" date="2017" name="Genome Biol.">
        <title>Comparative genomics reveals high biological diversity and specific adaptations in the industrially and medically important fungal genus Aspergillus.</title>
        <authorList>
            <person name="de Vries R.P."/>
            <person name="Riley R."/>
            <person name="Wiebenga A."/>
            <person name="Aguilar-Osorio G."/>
            <person name="Amillis S."/>
            <person name="Uchima C.A."/>
            <person name="Anderluh G."/>
            <person name="Asadollahi M."/>
            <person name="Askin M."/>
            <person name="Barry K."/>
            <person name="Battaglia E."/>
            <person name="Bayram O."/>
            <person name="Benocci T."/>
            <person name="Braus-Stromeyer S.A."/>
            <person name="Caldana C."/>
            <person name="Canovas D."/>
            <person name="Cerqueira G.C."/>
            <person name="Chen F."/>
            <person name="Chen W."/>
            <person name="Choi C."/>
            <person name="Clum A."/>
            <person name="Dos Santos R.A."/>
            <person name="Damasio A.R."/>
            <person name="Diallinas G."/>
            <person name="Emri T."/>
            <person name="Fekete E."/>
            <person name="Flipphi M."/>
            <person name="Freyberg S."/>
            <person name="Gallo A."/>
            <person name="Gournas C."/>
            <person name="Habgood R."/>
            <person name="Hainaut M."/>
            <person name="Harispe M.L."/>
            <person name="Henrissat B."/>
            <person name="Hilden K.S."/>
            <person name="Hope R."/>
            <person name="Hossain A."/>
            <person name="Karabika E."/>
            <person name="Karaffa L."/>
            <person name="Karanyi Z."/>
            <person name="Krasevec N."/>
            <person name="Kuo A."/>
            <person name="Kusch H."/>
            <person name="LaButti K."/>
            <person name="Lagendijk E.L."/>
            <person name="Lapidus A."/>
            <person name="Levasseur A."/>
            <person name="Lindquist E."/>
            <person name="Lipzen A."/>
            <person name="Logrieco A.F."/>
            <person name="MacCabe A."/>
            <person name="Maekelae M.R."/>
            <person name="Malavazi I."/>
            <person name="Melin P."/>
            <person name="Meyer V."/>
            <person name="Mielnichuk N."/>
            <person name="Miskei M."/>
            <person name="Molnar A.P."/>
            <person name="Mule G."/>
            <person name="Ngan C.Y."/>
            <person name="Orejas M."/>
            <person name="Orosz E."/>
            <person name="Ouedraogo J.P."/>
            <person name="Overkamp K.M."/>
            <person name="Park H.-S."/>
            <person name="Perrone G."/>
            <person name="Piumi F."/>
            <person name="Punt P.J."/>
            <person name="Ram A.F."/>
            <person name="Ramon A."/>
            <person name="Rauscher S."/>
            <person name="Record E."/>
            <person name="Riano-Pachon D.M."/>
            <person name="Robert V."/>
            <person name="Roehrig J."/>
            <person name="Ruller R."/>
            <person name="Salamov A."/>
            <person name="Salih N.S."/>
            <person name="Samson R.A."/>
            <person name="Sandor E."/>
            <person name="Sanguinetti M."/>
            <person name="Schuetze T."/>
            <person name="Sepcic K."/>
            <person name="Shelest E."/>
            <person name="Sherlock G."/>
            <person name="Sophianopoulou V."/>
            <person name="Squina F.M."/>
            <person name="Sun H."/>
            <person name="Susca A."/>
            <person name="Todd R.B."/>
            <person name="Tsang A."/>
            <person name="Unkles S.E."/>
            <person name="van de Wiele N."/>
            <person name="van Rossen-Uffink D."/>
            <person name="Oliveira J.V."/>
            <person name="Vesth T.C."/>
            <person name="Visser J."/>
            <person name="Yu J.-H."/>
            <person name="Zhou M."/>
            <person name="Andersen M.R."/>
            <person name="Archer D.B."/>
            <person name="Baker S.E."/>
            <person name="Benoit I."/>
            <person name="Brakhage A.A."/>
            <person name="Braus G.H."/>
            <person name="Fischer R."/>
            <person name="Frisvad J.C."/>
            <person name="Goldman G.H."/>
            <person name="Houbraken J."/>
            <person name="Oakley B."/>
            <person name="Pocsi I."/>
            <person name="Scazzocchio C."/>
            <person name="Seiboth B."/>
            <person name="vanKuyk P.A."/>
            <person name="Wortman J."/>
            <person name="Dyer P.S."/>
            <person name="Grigoriev I.V."/>
        </authorList>
    </citation>
    <scope>NUCLEOTIDE SEQUENCE [LARGE SCALE GENOMIC DNA]</scope>
    <source>
        <strain evidence="3">CBS 506.65</strain>
    </source>
</reference>
<dbReference type="GO" id="GO:0016787">
    <property type="term" value="F:hydrolase activity"/>
    <property type="evidence" value="ECO:0007669"/>
    <property type="project" value="InterPro"/>
</dbReference>
<proteinExistence type="predicted"/>
<keyword evidence="3" id="KW-1185">Reference proteome</keyword>
<dbReference type="SUPFAM" id="SSF53474">
    <property type="entry name" value="alpha/beta-Hydrolases"/>
    <property type="match status" value="1"/>
</dbReference>
<evidence type="ECO:0000259" key="1">
    <source>
        <dbReference type="Pfam" id="PF01738"/>
    </source>
</evidence>
<dbReference type="AlphaFoldDB" id="A0A1L9SPJ3"/>
<dbReference type="Gene3D" id="3.40.50.1820">
    <property type="entry name" value="alpha/beta hydrolase"/>
    <property type="match status" value="1"/>
</dbReference>
<dbReference type="InterPro" id="IPR002925">
    <property type="entry name" value="Dienelactn_hydro"/>
</dbReference>
<dbReference type="PANTHER" id="PTHR17630:SF44">
    <property type="entry name" value="PROTEIN AIM2"/>
    <property type="match status" value="1"/>
</dbReference>
<evidence type="ECO:0000313" key="2">
    <source>
        <dbReference type="EMBL" id="OJJ49165.1"/>
    </source>
</evidence>
<dbReference type="InterPro" id="IPR029058">
    <property type="entry name" value="AB_hydrolase_fold"/>
</dbReference>
<gene>
    <name evidence="2" type="ORF">ASPZODRAFT_59802</name>
</gene>
<dbReference type="PANTHER" id="PTHR17630">
    <property type="entry name" value="DIENELACTONE HYDROLASE"/>
    <property type="match status" value="1"/>
</dbReference>
<dbReference type="EMBL" id="KV878338">
    <property type="protein sequence ID" value="OJJ49165.1"/>
    <property type="molecule type" value="Genomic_DNA"/>
</dbReference>
<dbReference type="Proteomes" id="UP000184188">
    <property type="component" value="Unassembled WGS sequence"/>
</dbReference>
<dbReference type="Pfam" id="PF01738">
    <property type="entry name" value="DLH"/>
    <property type="match status" value="1"/>
</dbReference>
<dbReference type="GeneID" id="34615331"/>
<dbReference type="OrthoDB" id="17560at2759"/>
<sequence length="243" mass="26766">MASNPPGDCCATGFRHEGTPAGEIKDIDGVKTYISYPKEKTDKAVFVVSDIFGIFINGQLVADEFAKAGYLAVLPDLFQGDQIKLEDQAAGKVNLPVWLKDHQPSHVDPVIASTIKYLREEQGIKRIAGAGYCFGAKYTARFLKEGQLDVGYMATPSFVTEEELAAIGGPLSISAAQTDHIFTTELRHKSEDILIKNGQSWQINLYGGVSHGFAIRTDLSIKHNKFAKEQAFYQAVAWFNQYL</sequence>
<feature type="domain" description="Dienelactone hydrolase" evidence="1">
    <location>
        <begin position="31"/>
        <end position="243"/>
    </location>
</feature>
<organism evidence="2 3">
    <name type="scientific">Penicilliopsis zonata CBS 506.65</name>
    <dbReference type="NCBI Taxonomy" id="1073090"/>
    <lineage>
        <taxon>Eukaryota</taxon>
        <taxon>Fungi</taxon>
        <taxon>Dikarya</taxon>
        <taxon>Ascomycota</taxon>
        <taxon>Pezizomycotina</taxon>
        <taxon>Eurotiomycetes</taxon>
        <taxon>Eurotiomycetidae</taxon>
        <taxon>Eurotiales</taxon>
        <taxon>Aspergillaceae</taxon>
        <taxon>Penicilliopsis</taxon>
    </lineage>
</organism>